<dbReference type="InterPro" id="IPR039931">
    <property type="entry name" value="EEIG1/2-like"/>
</dbReference>
<dbReference type="Pfam" id="PF10358">
    <property type="entry name" value="NT-C2"/>
    <property type="match status" value="1"/>
</dbReference>
<evidence type="ECO:0000313" key="3">
    <source>
        <dbReference type="Proteomes" id="UP000268162"/>
    </source>
</evidence>
<dbReference type="STRING" id="215637.A0A4P9ZZH2"/>
<name>A0A4P9ZZH2_9FUNG</name>
<feature type="domain" description="C2 NT-type" evidence="1">
    <location>
        <begin position="7"/>
        <end position="142"/>
    </location>
</feature>
<dbReference type="PROSITE" id="PS51840">
    <property type="entry name" value="C2_NT"/>
    <property type="match status" value="1"/>
</dbReference>
<dbReference type="Proteomes" id="UP000268162">
    <property type="component" value="Unassembled WGS sequence"/>
</dbReference>
<accession>A0A4P9ZZH2</accession>
<dbReference type="PANTHER" id="PTHR21456:SF1">
    <property type="entry name" value="C2 NT-TYPE DOMAIN-CONTAINING PROTEIN"/>
    <property type="match status" value="1"/>
</dbReference>
<dbReference type="PANTHER" id="PTHR21456">
    <property type="entry name" value="FAMILY WITH SEQUENCE SIMILARITY 102"/>
    <property type="match status" value="1"/>
</dbReference>
<evidence type="ECO:0000259" key="1">
    <source>
        <dbReference type="PROSITE" id="PS51840"/>
    </source>
</evidence>
<dbReference type="EMBL" id="ML002392">
    <property type="protein sequence ID" value="RKP38220.1"/>
    <property type="molecule type" value="Genomic_DNA"/>
</dbReference>
<keyword evidence="3" id="KW-1185">Reference proteome</keyword>
<proteinExistence type="predicted"/>
<sequence length="159" mass="18272">MQALYHWFISKHRLVNFDVNITLHELINVPLVSGTFFVKWRLKNGTSTTGYTHRAPISGHRVEWNQTASKKMDLVIGKDGMLSPCELHLCIRQEMNQENPRNLGVLSINLAEYAKEGQTTRRYLLQESKSNSTIKVLDFILNHSPTLLPTPLLILCFIR</sequence>
<gene>
    <name evidence="2" type="ORF">BJ085DRAFT_16649</name>
</gene>
<protein>
    <submittedName>
        <fullName evidence="2">N-terminal C2 in EEIG1 and EHBP1 proteins-domain-containing protein</fullName>
    </submittedName>
</protein>
<organism evidence="2 3">
    <name type="scientific">Dimargaris cristalligena</name>
    <dbReference type="NCBI Taxonomy" id="215637"/>
    <lineage>
        <taxon>Eukaryota</taxon>
        <taxon>Fungi</taxon>
        <taxon>Fungi incertae sedis</taxon>
        <taxon>Zoopagomycota</taxon>
        <taxon>Kickxellomycotina</taxon>
        <taxon>Dimargaritomycetes</taxon>
        <taxon>Dimargaritales</taxon>
        <taxon>Dimargaritaceae</taxon>
        <taxon>Dimargaris</taxon>
    </lineage>
</organism>
<evidence type="ECO:0000313" key="2">
    <source>
        <dbReference type="EMBL" id="RKP38220.1"/>
    </source>
</evidence>
<reference evidence="3" key="1">
    <citation type="journal article" date="2018" name="Nat. Microbiol.">
        <title>Leveraging single-cell genomics to expand the fungal tree of life.</title>
        <authorList>
            <person name="Ahrendt S.R."/>
            <person name="Quandt C.A."/>
            <person name="Ciobanu D."/>
            <person name="Clum A."/>
            <person name="Salamov A."/>
            <person name="Andreopoulos B."/>
            <person name="Cheng J.F."/>
            <person name="Woyke T."/>
            <person name="Pelin A."/>
            <person name="Henrissat B."/>
            <person name="Reynolds N.K."/>
            <person name="Benny G.L."/>
            <person name="Smith M.E."/>
            <person name="James T.Y."/>
            <person name="Grigoriev I.V."/>
        </authorList>
    </citation>
    <scope>NUCLEOTIDE SEQUENCE [LARGE SCALE GENOMIC DNA]</scope>
    <source>
        <strain evidence="3">RSA 468</strain>
    </source>
</reference>
<dbReference type="AlphaFoldDB" id="A0A4P9ZZH2"/>
<dbReference type="InterPro" id="IPR019448">
    <property type="entry name" value="NT-C2"/>
</dbReference>